<gene>
    <name evidence="1" type="ORF">JAAARDRAFT_325236</name>
</gene>
<reference evidence="2" key="1">
    <citation type="journal article" date="2014" name="Proc. Natl. Acad. Sci. U.S.A.">
        <title>Extensive sampling of basidiomycete genomes demonstrates inadequacy of the white-rot/brown-rot paradigm for wood decay fungi.</title>
        <authorList>
            <person name="Riley R."/>
            <person name="Salamov A.A."/>
            <person name="Brown D.W."/>
            <person name="Nagy L.G."/>
            <person name="Floudas D."/>
            <person name="Held B.W."/>
            <person name="Levasseur A."/>
            <person name="Lombard V."/>
            <person name="Morin E."/>
            <person name="Otillar R."/>
            <person name="Lindquist E.A."/>
            <person name="Sun H."/>
            <person name="LaButti K.M."/>
            <person name="Schmutz J."/>
            <person name="Jabbour D."/>
            <person name="Luo H."/>
            <person name="Baker S.E."/>
            <person name="Pisabarro A.G."/>
            <person name="Walton J.D."/>
            <person name="Blanchette R.A."/>
            <person name="Henrissat B."/>
            <person name="Martin F."/>
            <person name="Cullen D."/>
            <person name="Hibbett D.S."/>
            <person name="Grigoriev I.V."/>
        </authorList>
    </citation>
    <scope>NUCLEOTIDE SEQUENCE [LARGE SCALE GENOMIC DNA]</scope>
    <source>
        <strain evidence="2">MUCL 33604</strain>
    </source>
</reference>
<sequence length="160" mass="17615">MYSEIFWPSSTISSPFCSVSSFYICSIFPSVGRSRSVALRCVRNGGLETTFTPPAVLATSEIAFSSTIFDLGTLYPVGRVLLCRTSVSGPVPESSLYPTQVTLEFLLFPCLPSRAITSFLYIVLHLLRLSITPKSRPIIQSLMRALSLPLLPHLAVFHQL</sequence>
<dbReference type="InParanoid" id="A0A067PLH0"/>
<protein>
    <submittedName>
        <fullName evidence="1">Uncharacterized protein</fullName>
    </submittedName>
</protein>
<keyword evidence="2" id="KW-1185">Reference proteome</keyword>
<dbReference type="Proteomes" id="UP000027265">
    <property type="component" value="Unassembled WGS sequence"/>
</dbReference>
<evidence type="ECO:0000313" key="1">
    <source>
        <dbReference type="EMBL" id="KDQ55654.1"/>
    </source>
</evidence>
<dbReference type="EMBL" id="KL197724">
    <property type="protein sequence ID" value="KDQ55654.1"/>
    <property type="molecule type" value="Genomic_DNA"/>
</dbReference>
<accession>A0A067PLH0</accession>
<proteinExistence type="predicted"/>
<dbReference type="AlphaFoldDB" id="A0A067PLH0"/>
<name>A0A067PLH0_9AGAM</name>
<organism evidence="1 2">
    <name type="scientific">Jaapia argillacea MUCL 33604</name>
    <dbReference type="NCBI Taxonomy" id="933084"/>
    <lineage>
        <taxon>Eukaryota</taxon>
        <taxon>Fungi</taxon>
        <taxon>Dikarya</taxon>
        <taxon>Basidiomycota</taxon>
        <taxon>Agaricomycotina</taxon>
        <taxon>Agaricomycetes</taxon>
        <taxon>Agaricomycetidae</taxon>
        <taxon>Jaapiales</taxon>
        <taxon>Jaapiaceae</taxon>
        <taxon>Jaapia</taxon>
    </lineage>
</organism>
<evidence type="ECO:0000313" key="2">
    <source>
        <dbReference type="Proteomes" id="UP000027265"/>
    </source>
</evidence>
<dbReference type="HOGENOM" id="CLU_1652398_0_0_1"/>